<dbReference type="STRING" id="1423724.FC32_GL000088"/>
<dbReference type="InterPro" id="IPR041495">
    <property type="entry name" value="Mub_B2"/>
</dbReference>
<dbReference type="Pfam" id="PF17965">
    <property type="entry name" value="MucBP_2"/>
    <property type="match status" value="2"/>
</dbReference>
<organism evidence="7 8">
    <name type="scientific">Ligilactobacillus apodemi DSM 16634 = JCM 16172</name>
    <dbReference type="NCBI Taxonomy" id="1423724"/>
    <lineage>
        <taxon>Bacteria</taxon>
        <taxon>Bacillati</taxon>
        <taxon>Bacillota</taxon>
        <taxon>Bacilli</taxon>
        <taxon>Lactobacillales</taxon>
        <taxon>Lactobacillaceae</taxon>
        <taxon>Ligilactobacillus</taxon>
    </lineage>
</organism>
<dbReference type="PATRIC" id="fig|1423724.4.peg.93"/>
<dbReference type="Gene3D" id="2.60.40.4300">
    <property type="match status" value="3"/>
</dbReference>
<dbReference type="Pfam" id="PF00746">
    <property type="entry name" value="Gram_pos_anchor"/>
    <property type="match status" value="1"/>
</dbReference>
<accession>A0A0R1U3W9</accession>
<keyword evidence="2" id="KW-0964">Secreted</keyword>
<feature type="region of interest" description="Disordered" evidence="5">
    <location>
        <begin position="216"/>
        <end position="240"/>
    </location>
</feature>
<feature type="region of interest" description="Disordered" evidence="5">
    <location>
        <begin position="488"/>
        <end position="508"/>
    </location>
</feature>
<feature type="region of interest" description="Disordered" evidence="5">
    <location>
        <begin position="78"/>
        <end position="102"/>
    </location>
</feature>
<keyword evidence="1" id="KW-0134">Cell wall</keyword>
<dbReference type="Proteomes" id="UP000051324">
    <property type="component" value="Unassembled WGS sequence"/>
</dbReference>
<evidence type="ECO:0000256" key="1">
    <source>
        <dbReference type="ARBA" id="ARBA00022512"/>
    </source>
</evidence>
<dbReference type="NCBIfam" id="TIGR01167">
    <property type="entry name" value="LPXTG_anchor"/>
    <property type="match status" value="1"/>
</dbReference>
<sequence length="770" mass="82748">MQTATWTRTVTVDAVTGEVVSSTDWTSDKETYDAVTTPVINGYYADTAEVAAQTVTQENIETTVVYKELGKIVPVDPNGNEIPGAETPTYNNDPSDPTKGGITDVPEVPGYVPQVPSVTPENPGEDTPVVYVPVTPEAQTQTATITYVDSTTGETIQVDTVTGESGSTINYSTADVIKELEEKGYVLVEDGFPTDATFDDDDSTTQNYTVTLKHGEKTVTPDNPVTPGDPINPNDPDGPKWPAEAGEVSKDVTSTVHYVGAGDQTPADNVQTATWTRTVTVDAVTGEVVSSTDWTSDKETYDAVTTPVINGYYADTAEVAAQTVTQENIETTVVYKELGKVVPVDPNGNEIPGAETPTYNNDPSDPTKGGITDVPEVPGYVPQTPSVTPENPGEDTPVVYVPVTPEKQTQTAKIVYVDETTGETIETVVVTGKSGDKIDYSTADKIKELVEKGYVVVEDGFPTDATFDDNDAEDQVYVVKLGHDTAPVGPNNPHEPGTPINPNDPNGPKWPAADEYSKEYTSTVHFVDENGNKIREDDVQTSTWTRTLIVDKVTGEILNPQEPWTADKDSYNQVKVPVVEGYVADKAVVPGQATQQRNLETTVTYKKIGVIVPVDENGNEIPGAETPQYKNDPNDPTKVIVTDTPKVPGYNTDTPSVDPADPTANMQVVYKKVVTPAEPSEPTPQPQPEKQPDQQPQPDQQKPVVEPTSTTTTVKEQPAKATQAAKTTEELPQTGDSENNKLAALGATMVASLLGFAGLKRRKKDEKDNI</sequence>
<dbReference type="eggNOG" id="COG3266">
    <property type="taxonomic scope" value="Bacteria"/>
</dbReference>
<keyword evidence="4" id="KW-0572">Peptidoglycan-anchor</keyword>
<feature type="region of interest" description="Disordered" evidence="5">
    <location>
        <begin position="676"/>
        <end position="740"/>
    </location>
</feature>
<feature type="domain" description="Gram-positive cocci surface proteins LPxTG" evidence="6">
    <location>
        <begin position="731"/>
        <end position="770"/>
    </location>
</feature>
<reference evidence="7 8" key="1">
    <citation type="journal article" date="2015" name="Genome Announc.">
        <title>Expanding the biotechnology potential of lactobacilli through comparative genomics of 213 strains and associated genera.</title>
        <authorList>
            <person name="Sun Z."/>
            <person name="Harris H.M."/>
            <person name="McCann A."/>
            <person name="Guo C."/>
            <person name="Argimon S."/>
            <person name="Zhang W."/>
            <person name="Yang X."/>
            <person name="Jeffery I.B."/>
            <person name="Cooney J.C."/>
            <person name="Kagawa T.F."/>
            <person name="Liu W."/>
            <person name="Song Y."/>
            <person name="Salvetti E."/>
            <person name="Wrobel A."/>
            <person name="Rasinkangas P."/>
            <person name="Parkhill J."/>
            <person name="Rea M.C."/>
            <person name="O'Sullivan O."/>
            <person name="Ritari J."/>
            <person name="Douillard F.P."/>
            <person name="Paul Ross R."/>
            <person name="Yang R."/>
            <person name="Briner A.E."/>
            <person name="Felis G.E."/>
            <person name="de Vos W.M."/>
            <person name="Barrangou R."/>
            <person name="Klaenhammer T.R."/>
            <person name="Caufield P.W."/>
            <person name="Cui Y."/>
            <person name="Zhang H."/>
            <person name="O'Toole P.W."/>
        </authorList>
    </citation>
    <scope>NUCLEOTIDE SEQUENCE [LARGE SCALE GENOMIC DNA]</scope>
    <source>
        <strain evidence="7 8">DSM 16634</strain>
    </source>
</reference>
<feature type="compositionally biased region" description="Pro residues" evidence="5">
    <location>
        <begin position="679"/>
        <end position="689"/>
    </location>
</feature>
<feature type="compositionally biased region" description="Low complexity" evidence="5">
    <location>
        <begin position="693"/>
        <end position="726"/>
    </location>
</feature>
<evidence type="ECO:0000256" key="4">
    <source>
        <dbReference type="ARBA" id="ARBA00023088"/>
    </source>
</evidence>
<keyword evidence="3" id="KW-0732">Signal</keyword>
<evidence type="ECO:0000313" key="8">
    <source>
        <dbReference type="Proteomes" id="UP000051324"/>
    </source>
</evidence>
<name>A0A0R1U3W9_9LACO</name>
<gene>
    <name evidence="7" type="ORF">FC32_GL000088</name>
</gene>
<dbReference type="EMBL" id="AZFT01000038">
    <property type="protein sequence ID" value="KRL85637.1"/>
    <property type="molecule type" value="Genomic_DNA"/>
</dbReference>
<dbReference type="Gene3D" id="3.10.20.470">
    <property type="match status" value="2"/>
</dbReference>
<proteinExistence type="predicted"/>
<dbReference type="InterPro" id="IPR019931">
    <property type="entry name" value="LPXTG_anchor"/>
</dbReference>
<evidence type="ECO:0000313" key="7">
    <source>
        <dbReference type="EMBL" id="KRL85637.1"/>
    </source>
</evidence>
<feature type="region of interest" description="Disordered" evidence="5">
    <location>
        <begin position="349"/>
        <end position="369"/>
    </location>
</feature>
<feature type="region of interest" description="Disordered" evidence="5">
    <location>
        <begin position="616"/>
        <end position="663"/>
    </location>
</feature>
<comment type="caution">
    <text evidence="7">The sequence shown here is derived from an EMBL/GenBank/DDBJ whole genome shotgun (WGS) entry which is preliminary data.</text>
</comment>
<dbReference type="AlphaFoldDB" id="A0A0R1U3W9"/>
<evidence type="ECO:0000256" key="5">
    <source>
        <dbReference type="SAM" id="MobiDB-lite"/>
    </source>
</evidence>
<evidence type="ECO:0000256" key="2">
    <source>
        <dbReference type="ARBA" id="ARBA00022525"/>
    </source>
</evidence>
<dbReference type="PROSITE" id="PS50847">
    <property type="entry name" value="GRAM_POS_ANCHORING"/>
    <property type="match status" value="1"/>
</dbReference>
<evidence type="ECO:0000256" key="3">
    <source>
        <dbReference type="ARBA" id="ARBA00022729"/>
    </source>
</evidence>
<dbReference type="Pfam" id="PF17966">
    <property type="entry name" value="Muc_B2"/>
    <property type="match status" value="3"/>
</dbReference>
<evidence type="ECO:0000259" key="6">
    <source>
        <dbReference type="PROSITE" id="PS50847"/>
    </source>
</evidence>
<keyword evidence="8" id="KW-1185">Reference proteome</keyword>
<dbReference type="InterPro" id="IPR041558">
    <property type="entry name" value="MucBP_2"/>
</dbReference>
<protein>
    <submittedName>
        <fullName evidence="7">LPXTG-motif cell wall anchor domain protein</fullName>
    </submittedName>
</protein>